<feature type="transmembrane region" description="Helical" evidence="3">
    <location>
        <begin position="148"/>
        <end position="169"/>
    </location>
</feature>
<feature type="chain" id="PRO_5044246999" evidence="4">
    <location>
        <begin position="22"/>
        <end position="447"/>
    </location>
</feature>
<evidence type="ECO:0000256" key="4">
    <source>
        <dbReference type="SAM" id="SignalP"/>
    </source>
</evidence>
<accession>A0A0D3KUR8</accession>
<keyword evidence="4" id="KW-0732">Signal</keyword>
<keyword evidence="3" id="KW-1133">Transmembrane helix</keyword>
<evidence type="ECO:0000256" key="2">
    <source>
        <dbReference type="SAM" id="MobiDB-lite"/>
    </source>
</evidence>
<dbReference type="GeneID" id="17284774"/>
<evidence type="ECO:0000256" key="3">
    <source>
        <dbReference type="SAM" id="Phobius"/>
    </source>
</evidence>
<dbReference type="HOGENOM" id="CLU_613141_0_0_1"/>
<proteinExistence type="predicted"/>
<dbReference type="EnsemblProtists" id="EOD39503">
    <property type="protein sequence ID" value="EOD39503"/>
    <property type="gene ID" value="EMIHUDRAFT_448844"/>
</dbReference>
<dbReference type="RefSeq" id="XP_005791932.1">
    <property type="nucleotide sequence ID" value="XM_005791875.1"/>
</dbReference>
<name>A0A0D3KUR8_EMIH1</name>
<evidence type="ECO:0000256" key="1">
    <source>
        <dbReference type="SAM" id="Coils"/>
    </source>
</evidence>
<dbReference type="PaxDb" id="2903-EOD39503"/>
<evidence type="ECO:0000313" key="6">
    <source>
        <dbReference type="Proteomes" id="UP000013827"/>
    </source>
</evidence>
<dbReference type="AlphaFoldDB" id="A0A0D3KUR8"/>
<reference evidence="5" key="2">
    <citation type="submission" date="2024-10" db="UniProtKB">
        <authorList>
            <consortium name="EnsemblProtists"/>
        </authorList>
    </citation>
    <scope>IDENTIFICATION</scope>
</reference>
<protein>
    <submittedName>
        <fullName evidence="5">Uncharacterized protein</fullName>
    </submittedName>
</protein>
<keyword evidence="3" id="KW-0812">Transmembrane</keyword>
<organism evidence="5 6">
    <name type="scientific">Emiliania huxleyi (strain CCMP1516)</name>
    <dbReference type="NCBI Taxonomy" id="280463"/>
    <lineage>
        <taxon>Eukaryota</taxon>
        <taxon>Haptista</taxon>
        <taxon>Haptophyta</taxon>
        <taxon>Prymnesiophyceae</taxon>
        <taxon>Isochrysidales</taxon>
        <taxon>Noelaerhabdaceae</taxon>
        <taxon>Emiliania</taxon>
    </lineage>
</organism>
<feature type="transmembrane region" description="Helical" evidence="3">
    <location>
        <begin position="94"/>
        <end position="115"/>
    </location>
</feature>
<sequence>MLTTRRAFAALLALIAGLAWKQPGVTRAASDSDHAAADRTTLTRTLSRRDRELEELEARIAMLKARYADRLATLKAAKTTPGNRNTSFPGDSGLLAREVVAAAALVMLAAAAAFWPATDDARLQRWTLTIKNPALEARFTGDAFRSAYSPLVVFLVVWSALYTALAVGFPAIREAGMATALAGVVLAVARRRTGRMADQQRARALFGLALNATAVVGWAALLLLFRLHPPEPRHPGLVVVVALMRCLVSLYLRHSAIPWQSRAAYAATNARRGQSGQSCDGPHAESRRGSVCRRSGAPCCRSCLCSAGQRSLSCWAEHYCSARRQATSSSGACDSPSSSEPPPPGSCSPPLRRRRSSRGRSSSSTGTWRRSTRPRPSALPFCRSWSSSACVPRSTWPSPASSRTTSCSTSSAASSSGSHPWRVRAGGQTACTTSSAPVCSLVARWSA</sequence>
<reference evidence="6" key="1">
    <citation type="journal article" date="2013" name="Nature">
        <title>Pan genome of the phytoplankton Emiliania underpins its global distribution.</title>
        <authorList>
            <person name="Read B.A."/>
            <person name="Kegel J."/>
            <person name="Klute M.J."/>
            <person name="Kuo A."/>
            <person name="Lefebvre S.C."/>
            <person name="Maumus F."/>
            <person name="Mayer C."/>
            <person name="Miller J."/>
            <person name="Monier A."/>
            <person name="Salamov A."/>
            <person name="Young J."/>
            <person name="Aguilar M."/>
            <person name="Claverie J.M."/>
            <person name="Frickenhaus S."/>
            <person name="Gonzalez K."/>
            <person name="Herman E.K."/>
            <person name="Lin Y.C."/>
            <person name="Napier J."/>
            <person name="Ogata H."/>
            <person name="Sarno A.F."/>
            <person name="Shmutz J."/>
            <person name="Schroeder D."/>
            <person name="de Vargas C."/>
            <person name="Verret F."/>
            <person name="von Dassow P."/>
            <person name="Valentin K."/>
            <person name="Van de Peer Y."/>
            <person name="Wheeler G."/>
            <person name="Dacks J.B."/>
            <person name="Delwiche C.F."/>
            <person name="Dyhrman S.T."/>
            <person name="Glockner G."/>
            <person name="John U."/>
            <person name="Richards T."/>
            <person name="Worden A.Z."/>
            <person name="Zhang X."/>
            <person name="Grigoriev I.V."/>
            <person name="Allen A.E."/>
            <person name="Bidle K."/>
            <person name="Borodovsky M."/>
            <person name="Bowler C."/>
            <person name="Brownlee C."/>
            <person name="Cock J.M."/>
            <person name="Elias M."/>
            <person name="Gladyshev V.N."/>
            <person name="Groth M."/>
            <person name="Guda C."/>
            <person name="Hadaegh A."/>
            <person name="Iglesias-Rodriguez M.D."/>
            <person name="Jenkins J."/>
            <person name="Jones B.M."/>
            <person name="Lawson T."/>
            <person name="Leese F."/>
            <person name="Lindquist E."/>
            <person name="Lobanov A."/>
            <person name="Lomsadze A."/>
            <person name="Malik S.B."/>
            <person name="Marsh M.E."/>
            <person name="Mackinder L."/>
            <person name="Mock T."/>
            <person name="Mueller-Roeber B."/>
            <person name="Pagarete A."/>
            <person name="Parker M."/>
            <person name="Probert I."/>
            <person name="Quesneville H."/>
            <person name="Raines C."/>
            <person name="Rensing S.A."/>
            <person name="Riano-Pachon D.M."/>
            <person name="Richier S."/>
            <person name="Rokitta S."/>
            <person name="Shiraiwa Y."/>
            <person name="Soanes D.M."/>
            <person name="van der Giezen M."/>
            <person name="Wahlund T.M."/>
            <person name="Williams B."/>
            <person name="Wilson W."/>
            <person name="Wolfe G."/>
            <person name="Wurch L.L."/>
        </authorList>
    </citation>
    <scope>NUCLEOTIDE SEQUENCE</scope>
</reference>
<keyword evidence="3" id="KW-0472">Membrane</keyword>
<feature type="compositionally biased region" description="Low complexity" evidence="2">
    <location>
        <begin position="398"/>
        <end position="418"/>
    </location>
</feature>
<dbReference type="KEGG" id="ehx:EMIHUDRAFT_448844"/>
<feature type="region of interest" description="Disordered" evidence="2">
    <location>
        <begin position="272"/>
        <end position="296"/>
    </location>
</feature>
<keyword evidence="1" id="KW-0175">Coiled coil</keyword>
<feature type="signal peptide" evidence="4">
    <location>
        <begin position="1"/>
        <end position="21"/>
    </location>
</feature>
<feature type="coiled-coil region" evidence="1">
    <location>
        <begin position="39"/>
        <end position="73"/>
    </location>
</feature>
<feature type="region of interest" description="Disordered" evidence="2">
    <location>
        <begin position="331"/>
        <end position="422"/>
    </location>
</feature>
<feature type="transmembrane region" description="Helical" evidence="3">
    <location>
        <begin position="205"/>
        <end position="228"/>
    </location>
</feature>
<evidence type="ECO:0000313" key="5">
    <source>
        <dbReference type="EnsemblProtists" id="EOD39503"/>
    </source>
</evidence>
<feature type="compositionally biased region" description="Low complexity" evidence="2">
    <location>
        <begin position="359"/>
        <end position="369"/>
    </location>
</feature>
<keyword evidence="6" id="KW-1185">Reference proteome</keyword>
<dbReference type="Proteomes" id="UP000013827">
    <property type="component" value="Unassembled WGS sequence"/>
</dbReference>